<dbReference type="Gramene" id="evm.model.01.2257">
    <property type="protein sequence ID" value="cds.evm.model.01.2257"/>
    <property type="gene ID" value="evm.TU.01.2257"/>
</dbReference>
<dbReference type="SUPFAM" id="SSF56672">
    <property type="entry name" value="DNA/RNA polymerases"/>
    <property type="match status" value="1"/>
</dbReference>
<dbReference type="InterPro" id="IPR002156">
    <property type="entry name" value="RNaseH_domain"/>
</dbReference>
<dbReference type="EnsemblPlants" id="evm.model.01.2257">
    <property type="protein sequence ID" value="cds.evm.model.01.2257"/>
    <property type="gene ID" value="evm.TU.01.2257"/>
</dbReference>
<dbReference type="CDD" id="cd01650">
    <property type="entry name" value="RT_nLTR_like"/>
    <property type="match status" value="1"/>
</dbReference>
<dbReference type="Gene3D" id="3.30.420.10">
    <property type="entry name" value="Ribonuclease H-like superfamily/Ribonuclease H"/>
    <property type="match status" value="1"/>
</dbReference>
<reference evidence="2" key="1">
    <citation type="submission" date="2018-11" db="EMBL/GenBank/DDBJ databases">
        <authorList>
            <person name="Grassa J C."/>
        </authorList>
    </citation>
    <scope>NUCLEOTIDE SEQUENCE [LARGE SCALE GENOMIC DNA]</scope>
</reference>
<organism evidence="2 3">
    <name type="scientific">Cannabis sativa</name>
    <name type="common">Hemp</name>
    <name type="synonym">Marijuana</name>
    <dbReference type="NCBI Taxonomy" id="3483"/>
    <lineage>
        <taxon>Eukaryota</taxon>
        <taxon>Viridiplantae</taxon>
        <taxon>Streptophyta</taxon>
        <taxon>Embryophyta</taxon>
        <taxon>Tracheophyta</taxon>
        <taxon>Spermatophyta</taxon>
        <taxon>Magnoliopsida</taxon>
        <taxon>eudicotyledons</taxon>
        <taxon>Gunneridae</taxon>
        <taxon>Pentapetalae</taxon>
        <taxon>rosids</taxon>
        <taxon>fabids</taxon>
        <taxon>Rosales</taxon>
        <taxon>Cannabaceae</taxon>
        <taxon>Cannabis</taxon>
    </lineage>
</organism>
<dbReference type="Pfam" id="PF00078">
    <property type="entry name" value="RVT_1"/>
    <property type="match status" value="1"/>
</dbReference>
<dbReference type="SUPFAM" id="SSF56219">
    <property type="entry name" value="DNase I-like"/>
    <property type="match status" value="1"/>
</dbReference>
<dbReference type="PANTHER" id="PTHR33116">
    <property type="entry name" value="REVERSE TRANSCRIPTASE ZINC-BINDING DOMAIN-CONTAINING PROTEIN-RELATED-RELATED"/>
    <property type="match status" value="1"/>
</dbReference>
<protein>
    <recommendedName>
        <fullName evidence="1">Reverse transcriptase domain-containing protein</fullName>
    </recommendedName>
</protein>
<accession>A0A803NKF5</accession>
<dbReference type="PROSITE" id="PS50878">
    <property type="entry name" value="RT_POL"/>
    <property type="match status" value="1"/>
</dbReference>
<dbReference type="Pfam" id="PF13456">
    <property type="entry name" value="RVT_3"/>
    <property type="match status" value="1"/>
</dbReference>
<name>A0A803NKF5_CANSA</name>
<evidence type="ECO:0000313" key="2">
    <source>
        <dbReference type="EnsemblPlants" id="cds.evm.model.01.2257"/>
    </source>
</evidence>
<proteinExistence type="predicted"/>
<sequence length="962" mass="108727">MGDFNDYLSLSDKIGGDTSRNPSTHFQSFVDTHELHPLYPLGCPFTWTNRQKQPSHTQERLEWCLSNSDWDAIFPTSRLCHRDFLGSDHRPLILTLHNPAERTKIAPRFIFDKLWMSKPSFEDCLRDACTLTNQTHHSNPLVGLTEKLRNCSSRLNHWKQSLRPPLATQIREIQSQLKLVQSIPRPTNAQLDRARSLERDLNGKDIIIAAQSFLNGDVDIATINETLIVLIPKKPNPEQITDYRPISLCSTFYKIISRVLEVMHSLSHRNSGQLGWMALKLDMAKAFDRVEWVFIHRVMEKFSFPQRFIDLVLACVSSATFSFSINQQVLGHIKPSRGIREGDPLSPYLFLLCSEGLSTLIHLKTQQPQPHRHSLGIKISRRAPAISYLFFADDSLLFSPASPEAGTTIKTILTDYSSAFGQMVNFTKSALFFSPNTTNEIKNNVATILGIPVRDSFDKYLGLPQTFGRTKKEAFNYIRDRVLSHLNKWNSKIFSKGGKEVLLKSVVQANPSYVMACFKLPASFHYKLESMMARFWCGGTEHNRKIHWKQWSFLCRSKFHGGLGFCSMKAFNQAIFLDAGKGHRPSLVWTSITSITWGEEVLQSGLRRSIGDCTTISIFNDAWIPGYGKLHYLRHHSAANMTVSYLLTPTKDWNLALIQATFREDVSQAILTIPLSNLPTPDAYYWSFTSHGTYTVNSGYHQAHRQIHQHEPTPSDNNTSHTWWKNSWLHAGLSSLPVQLSVDAAQDVQQHKMGFGMSIQTNKGEVLLNLAMPWSGIHPPLLMEAHALYFALSWCHAHSFYPDSIVSDCKVLVDYICNNDTHNLHLNSSVIEIKSLLSYFPKAFISYIQRGANEAAHCLPRKALGLDQEALWKSCSLHLNLDRVASEHELADYKASNARSGPNDENCGVLGTRNGKLAHGSFPNEKSIECDPRCASLVFQIGPIQRTYAKPHRTADGIGDPV</sequence>
<dbReference type="InterPro" id="IPR043502">
    <property type="entry name" value="DNA/RNA_pol_sf"/>
</dbReference>
<dbReference type="Proteomes" id="UP000596661">
    <property type="component" value="Chromosome 1"/>
</dbReference>
<dbReference type="GO" id="GO:0004523">
    <property type="term" value="F:RNA-DNA hybrid ribonuclease activity"/>
    <property type="evidence" value="ECO:0007669"/>
    <property type="project" value="InterPro"/>
</dbReference>
<dbReference type="InterPro" id="IPR012337">
    <property type="entry name" value="RNaseH-like_sf"/>
</dbReference>
<dbReference type="InterPro" id="IPR044730">
    <property type="entry name" value="RNase_H-like_dom_plant"/>
</dbReference>
<dbReference type="InterPro" id="IPR036691">
    <property type="entry name" value="Endo/exonu/phosph_ase_sf"/>
</dbReference>
<dbReference type="InterPro" id="IPR036397">
    <property type="entry name" value="RNaseH_sf"/>
</dbReference>
<keyword evidence="3" id="KW-1185">Reference proteome</keyword>
<dbReference type="CDD" id="cd06222">
    <property type="entry name" value="RNase_H_like"/>
    <property type="match status" value="1"/>
</dbReference>
<dbReference type="Gene3D" id="3.60.10.10">
    <property type="entry name" value="Endonuclease/exonuclease/phosphatase"/>
    <property type="match status" value="1"/>
</dbReference>
<dbReference type="EMBL" id="UZAU01000063">
    <property type="status" value="NOT_ANNOTATED_CDS"/>
    <property type="molecule type" value="Genomic_DNA"/>
</dbReference>
<dbReference type="SUPFAM" id="SSF53098">
    <property type="entry name" value="Ribonuclease H-like"/>
    <property type="match status" value="1"/>
</dbReference>
<feature type="domain" description="Reverse transcriptase" evidence="1">
    <location>
        <begin position="212"/>
        <end position="453"/>
    </location>
</feature>
<dbReference type="AlphaFoldDB" id="A0A803NKF5"/>
<reference evidence="2" key="2">
    <citation type="submission" date="2021-03" db="UniProtKB">
        <authorList>
            <consortium name="EnsemblPlants"/>
        </authorList>
    </citation>
    <scope>IDENTIFICATION</scope>
</reference>
<dbReference type="GO" id="GO:0003676">
    <property type="term" value="F:nucleic acid binding"/>
    <property type="evidence" value="ECO:0007669"/>
    <property type="project" value="InterPro"/>
</dbReference>
<dbReference type="PANTHER" id="PTHR33116:SF86">
    <property type="entry name" value="REVERSE TRANSCRIPTASE DOMAIN-CONTAINING PROTEIN"/>
    <property type="match status" value="1"/>
</dbReference>
<evidence type="ECO:0000313" key="3">
    <source>
        <dbReference type="Proteomes" id="UP000596661"/>
    </source>
</evidence>
<evidence type="ECO:0000259" key="1">
    <source>
        <dbReference type="PROSITE" id="PS50878"/>
    </source>
</evidence>
<dbReference type="InterPro" id="IPR000477">
    <property type="entry name" value="RT_dom"/>
</dbReference>